<comment type="caution">
    <text evidence="6">The sequence shown here is derived from an EMBL/GenBank/DDBJ whole genome shotgun (WGS) entry which is preliminary data.</text>
</comment>
<evidence type="ECO:0000256" key="2">
    <source>
        <dbReference type="ARBA" id="ARBA00022737"/>
    </source>
</evidence>
<feature type="compositionally biased region" description="Polar residues" evidence="4">
    <location>
        <begin position="24"/>
        <end position="48"/>
    </location>
</feature>
<sequence>MKGKFKKVKVPNLRPLWSRERSTDSQSAPTTQSPKDSQSASTTEQPTDPQLAPPTEIPPDSHSKPPTEIRTNSQSKPPTELGPTDSRSGADIEGEAQNQPQKNVSIPWKAMRTALRALEKNSGGLPPLKAAVGLLVACLDLTIDVIHNREEYDKLALELAAMANDLEPHAKQLMERGEDGSVARIMKSINEELTQIKDKLDRSKLKRAMDASGDKDDIVNRYRKIDSLFRYLLSDITLRTHIEIRKLRDATDATLLRTLEPVHDARYNSAYSTAVNRRGCTASTREQILQTLRTWADDPTGAKVFWLNGMAGTGKTTILYTFCQWLEENSRLGGNFFCSRGSGSCRSLNKILPSLAYQLAHYSAAFRSQLCTILEDYQSPQTLNVGSQFKWVLETPLEKSKEAIPEGVVMVIDALDECESALETRLFLETLLKLVHRLPVKIIVASRPEPIIITKMQSPGFCPSTIHLHDVEKSLVEADIRKYLEEALSSMSPPPSPGILDELARRSGKLFIYAATVARYVNPEAIKLNLSERRLQAILDITSPTSGLLLYQEIDDLYTKILDGAFNPKEYEHKERENAALILRTVVCAMEPLSTQTLSVLLAFKHEEVENTLSRFKSVLHVQEGPTGVVSILHASFPDFMFDKSRSLHFHCNPGDFHMELSSFCFDVMGKELRFNICGLETSFLFDSDVPDLQQKIERNISDALFYSCKHWGNHLIKGTFAEDIHAKLARFLESQLLFWMEVINVKRHITTGPKLLSNVLSWLKKNNFELKDRKKLYDAKEFVEAFSMNACNKSTPHIYISALPFCYKSNFVYVNYWTKTQGLISINGTSLNEKHSRPIATWHMADTVNSLAFSHNGTSFATGSRDGTIHIYDTDSGEMIAGPFQVAGGRDTTIVTFSPDNTQLASVVWFATIYIWDVQTENLIAGPLELEKHTENITSLSFSPDSKKLVFVDWKGIIRVWDSATGNVTSVPVQSTASVKAVGFTPDGFKILSVSADHRICFWDSEKGTVLSALSKPIGDKHIWSAALSSDRSSIAMGFFSGAISIVDASTGAVVIGPFTCNETVEVLTFSHDGKKLFSSHTSGFRVWDTQTGTLETHLFTHRSNDSVNYFAIAPTSVGNNLKIISVGSSDYIIHVWNTSNDDAVIAAGSPPAHRNIDHTVSSLAYSPDGCVIAAGFVSGYAGLWDAQTGKEILRPFQVHSAWHHIHVSFSPDSEWQGFGDPHGFGHG</sequence>
<dbReference type="EMBL" id="JAACJL010000047">
    <property type="protein sequence ID" value="KAF4612642.1"/>
    <property type="molecule type" value="Genomic_DNA"/>
</dbReference>
<gene>
    <name evidence="6" type="ORF">D9613_011794</name>
</gene>
<dbReference type="PROSITE" id="PS50082">
    <property type="entry name" value="WD_REPEATS_2"/>
    <property type="match status" value="4"/>
</dbReference>
<evidence type="ECO:0000256" key="1">
    <source>
        <dbReference type="ARBA" id="ARBA00022574"/>
    </source>
</evidence>
<keyword evidence="1 3" id="KW-0853">WD repeat</keyword>
<feature type="repeat" description="WD" evidence="3">
    <location>
        <begin position="931"/>
        <end position="972"/>
    </location>
</feature>
<dbReference type="Gene3D" id="2.130.10.10">
    <property type="entry name" value="YVTN repeat-like/Quinoprotein amine dehydrogenase"/>
    <property type="match status" value="3"/>
</dbReference>
<feature type="repeat" description="WD" evidence="3">
    <location>
        <begin position="847"/>
        <end position="883"/>
    </location>
</feature>
<dbReference type="InterPro" id="IPR059179">
    <property type="entry name" value="MLKL-like_MCAfunc"/>
</dbReference>
<evidence type="ECO:0000313" key="6">
    <source>
        <dbReference type="EMBL" id="KAF4612642.1"/>
    </source>
</evidence>
<dbReference type="PANTHER" id="PTHR19848">
    <property type="entry name" value="WD40 REPEAT PROTEIN"/>
    <property type="match status" value="1"/>
</dbReference>
<feature type="domain" description="Nephrocystin 3-like N-terminal" evidence="5">
    <location>
        <begin position="285"/>
        <end position="447"/>
    </location>
</feature>
<dbReference type="PROSITE" id="PS50294">
    <property type="entry name" value="WD_REPEATS_REGION"/>
    <property type="match status" value="1"/>
</dbReference>
<name>A0A8H4VK67_9AGAR</name>
<protein>
    <recommendedName>
        <fullName evidence="5">Nephrocystin 3-like N-terminal domain-containing protein</fullName>
    </recommendedName>
</protein>
<proteinExistence type="predicted"/>
<dbReference type="InterPro" id="IPR015943">
    <property type="entry name" value="WD40/YVTN_repeat-like_dom_sf"/>
</dbReference>
<keyword evidence="2" id="KW-0677">Repeat</keyword>
<feature type="repeat" description="WD" evidence="3">
    <location>
        <begin position="1155"/>
        <end position="1196"/>
    </location>
</feature>
<dbReference type="Pfam" id="PF24883">
    <property type="entry name" value="NPHP3_N"/>
    <property type="match status" value="1"/>
</dbReference>
<accession>A0A8H4VK67</accession>
<dbReference type="InterPro" id="IPR001680">
    <property type="entry name" value="WD40_rpt"/>
</dbReference>
<evidence type="ECO:0000256" key="4">
    <source>
        <dbReference type="SAM" id="MobiDB-lite"/>
    </source>
</evidence>
<dbReference type="InterPro" id="IPR036322">
    <property type="entry name" value="WD40_repeat_dom_sf"/>
</dbReference>
<dbReference type="Pfam" id="PF00400">
    <property type="entry name" value="WD40"/>
    <property type="match status" value="4"/>
</dbReference>
<keyword evidence="7" id="KW-1185">Reference proteome</keyword>
<evidence type="ECO:0000256" key="3">
    <source>
        <dbReference type="PROSITE-ProRule" id="PRU00221"/>
    </source>
</evidence>
<dbReference type="InterPro" id="IPR056884">
    <property type="entry name" value="NPHP3-like_N"/>
</dbReference>
<dbReference type="SUPFAM" id="SSF50978">
    <property type="entry name" value="WD40 repeat-like"/>
    <property type="match status" value="1"/>
</dbReference>
<feature type="region of interest" description="Disordered" evidence="4">
    <location>
        <begin position="1"/>
        <end position="107"/>
    </location>
</feature>
<feature type="repeat" description="WD" evidence="3">
    <location>
        <begin position="973"/>
        <end position="1014"/>
    </location>
</feature>
<dbReference type="InterPro" id="IPR027417">
    <property type="entry name" value="P-loop_NTPase"/>
</dbReference>
<evidence type="ECO:0000259" key="5">
    <source>
        <dbReference type="Pfam" id="PF24883"/>
    </source>
</evidence>
<dbReference type="SMART" id="SM00320">
    <property type="entry name" value="WD40"/>
    <property type="match status" value="7"/>
</dbReference>
<dbReference type="Proteomes" id="UP000521872">
    <property type="component" value="Unassembled WGS sequence"/>
</dbReference>
<dbReference type="CDD" id="cd21037">
    <property type="entry name" value="MLKL_NTD"/>
    <property type="match status" value="1"/>
</dbReference>
<dbReference type="Gene3D" id="3.40.50.300">
    <property type="entry name" value="P-loop containing nucleotide triphosphate hydrolases"/>
    <property type="match status" value="1"/>
</dbReference>
<dbReference type="AlphaFoldDB" id="A0A8H4VK67"/>
<evidence type="ECO:0000313" key="7">
    <source>
        <dbReference type="Proteomes" id="UP000521872"/>
    </source>
</evidence>
<reference evidence="6 7" key="1">
    <citation type="submission" date="2019-12" db="EMBL/GenBank/DDBJ databases">
        <authorList>
            <person name="Floudas D."/>
            <person name="Bentzer J."/>
            <person name="Ahren D."/>
            <person name="Johansson T."/>
            <person name="Persson P."/>
            <person name="Tunlid A."/>
        </authorList>
    </citation>
    <scope>NUCLEOTIDE SEQUENCE [LARGE SCALE GENOMIC DNA]</scope>
    <source>
        <strain evidence="6 7">CBS 102.39</strain>
    </source>
</reference>
<dbReference type="SUPFAM" id="SSF52540">
    <property type="entry name" value="P-loop containing nucleoside triphosphate hydrolases"/>
    <property type="match status" value="1"/>
</dbReference>
<dbReference type="PANTHER" id="PTHR19848:SF8">
    <property type="entry name" value="F-BOX AND WD REPEAT DOMAIN CONTAINING 7"/>
    <property type="match status" value="1"/>
</dbReference>
<organism evidence="6 7">
    <name type="scientific">Agrocybe pediades</name>
    <dbReference type="NCBI Taxonomy" id="84607"/>
    <lineage>
        <taxon>Eukaryota</taxon>
        <taxon>Fungi</taxon>
        <taxon>Dikarya</taxon>
        <taxon>Basidiomycota</taxon>
        <taxon>Agaricomycotina</taxon>
        <taxon>Agaricomycetes</taxon>
        <taxon>Agaricomycetidae</taxon>
        <taxon>Agaricales</taxon>
        <taxon>Agaricineae</taxon>
        <taxon>Strophariaceae</taxon>
        <taxon>Agrocybe</taxon>
    </lineage>
</organism>